<feature type="compositionally biased region" description="Low complexity" evidence="1">
    <location>
        <begin position="204"/>
        <end position="223"/>
    </location>
</feature>
<evidence type="ECO:0000313" key="4">
    <source>
        <dbReference type="EMBL" id="SEG10679.1"/>
    </source>
</evidence>
<evidence type="ECO:0000259" key="2">
    <source>
        <dbReference type="Pfam" id="PF07398"/>
    </source>
</evidence>
<feature type="domain" description="MDMPI C-terminal" evidence="2">
    <location>
        <begin position="154"/>
        <end position="258"/>
    </location>
</feature>
<organism evidence="4 5">
    <name type="scientific">Actinacidiphila yanglinensis</name>
    <dbReference type="NCBI Taxonomy" id="310779"/>
    <lineage>
        <taxon>Bacteria</taxon>
        <taxon>Bacillati</taxon>
        <taxon>Actinomycetota</taxon>
        <taxon>Actinomycetes</taxon>
        <taxon>Kitasatosporales</taxon>
        <taxon>Streptomycetaceae</taxon>
        <taxon>Actinacidiphila</taxon>
    </lineage>
</organism>
<dbReference type="Pfam" id="PF11716">
    <property type="entry name" value="MDMPI_N"/>
    <property type="match status" value="1"/>
</dbReference>
<dbReference type="OrthoDB" id="3671213at2"/>
<gene>
    <name evidence="4" type="ORF">SAMN05216223_103250</name>
</gene>
<keyword evidence="5" id="KW-1185">Reference proteome</keyword>
<dbReference type="InterPro" id="IPR010872">
    <property type="entry name" value="MDMPI_C-term_domain"/>
</dbReference>
<dbReference type="PANTHER" id="PTHR40758">
    <property type="entry name" value="CONSERVED PROTEIN"/>
    <property type="match status" value="1"/>
</dbReference>
<sequence>MQTTPDFPDLLRLIDERSTAFRAAVAAAPDLDAQVPTCPEWTLFDLVRHLGEGRRAWAATVAAGPTATSKAVPQGAPPVPRERAAQVAWLAASTEQLLDALRESGPDRGCWTWWGTSQSPQNCGAVARHQLYEIALHTYDAQLTIGAPQSLPQEVALDGVDEFLSTCVATTVAWPHAPATVDYHATEGRSWRLRLSAEGAQAARLPAPGAASASASGAEPGTPDASARGTAHELLMTMYGRLPVDVPALDGDRRVFDRLVAWEPE</sequence>
<name>A0A1H5XG45_9ACTN</name>
<protein>
    <submittedName>
        <fullName evidence="4">TIGR03083 family protein</fullName>
    </submittedName>
</protein>
<dbReference type="InterPro" id="IPR024344">
    <property type="entry name" value="MDMPI_metal-binding"/>
</dbReference>
<dbReference type="AlphaFoldDB" id="A0A1H5XG45"/>
<dbReference type="InterPro" id="IPR017517">
    <property type="entry name" value="Maleyloyr_isom"/>
</dbReference>
<dbReference type="GO" id="GO:0005886">
    <property type="term" value="C:plasma membrane"/>
    <property type="evidence" value="ECO:0007669"/>
    <property type="project" value="TreeGrafter"/>
</dbReference>
<evidence type="ECO:0000313" key="5">
    <source>
        <dbReference type="Proteomes" id="UP000236754"/>
    </source>
</evidence>
<dbReference type="Pfam" id="PF07398">
    <property type="entry name" value="MDMPI_C"/>
    <property type="match status" value="1"/>
</dbReference>
<dbReference type="InterPro" id="IPR034660">
    <property type="entry name" value="DinB/YfiT-like"/>
</dbReference>
<accession>A0A1H5XG45</accession>
<dbReference type="Gene3D" id="1.20.120.450">
    <property type="entry name" value="dinb family like domain"/>
    <property type="match status" value="1"/>
</dbReference>
<proteinExistence type="predicted"/>
<dbReference type="NCBIfam" id="TIGR03083">
    <property type="entry name" value="maleylpyruvate isomerase family mycothiol-dependent enzyme"/>
    <property type="match status" value="1"/>
</dbReference>
<feature type="domain" description="Mycothiol-dependent maleylpyruvate isomerase metal-binding" evidence="3">
    <location>
        <begin position="11"/>
        <end position="142"/>
    </location>
</feature>
<dbReference type="PANTHER" id="PTHR40758:SF1">
    <property type="entry name" value="CONSERVED PROTEIN"/>
    <property type="match status" value="1"/>
</dbReference>
<dbReference type="SUPFAM" id="SSF109854">
    <property type="entry name" value="DinB/YfiT-like putative metalloenzymes"/>
    <property type="match status" value="1"/>
</dbReference>
<evidence type="ECO:0000259" key="3">
    <source>
        <dbReference type="Pfam" id="PF11716"/>
    </source>
</evidence>
<dbReference type="Proteomes" id="UP000236754">
    <property type="component" value="Unassembled WGS sequence"/>
</dbReference>
<dbReference type="GO" id="GO:0046872">
    <property type="term" value="F:metal ion binding"/>
    <property type="evidence" value="ECO:0007669"/>
    <property type="project" value="InterPro"/>
</dbReference>
<dbReference type="RefSeq" id="WP_103885007.1">
    <property type="nucleotide sequence ID" value="NZ_FNVU01000003.1"/>
</dbReference>
<evidence type="ECO:0000256" key="1">
    <source>
        <dbReference type="SAM" id="MobiDB-lite"/>
    </source>
</evidence>
<reference evidence="4 5" key="1">
    <citation type="submission" date="2016-10" db="EMBL/GenBank/DDBJ databases">
        <authorList>
            <person name="de Groot N.N."/>
        </authorList>
    </citation>
    <scope>NUCLEOTIDE SEQUENCE [LARGE SCALE GENOMIC DNA]</scope>
    <source>
        <strain evidence="4 5">CGMCC 4.2023</strain>
    </source>
</reference>
<dbReference type="EMBL" id="FNVU01000003">
    <property type="protein sequence ID" value="SEG10679.1"/>
    <property type="molecule type" value="Genomic_DNA"/>
</dbReference>
<feature type="region of interest" description="Disordered" evidence="1">
    <location>
        <begin position="204"/>
        <end position="227"/>
    </location>
</feature>